<dbReference type="EMBL" id="JACYGY010000001">
    <property type="protein sequence ID" value="MBE9463777.1"/>
    <property type="molecule type" value="Genomic_DNA"/>
</dbReference>
<sequence>MMMPYVEGLAMAVRRCRIDFGVEIEIDTSPITQRNAATTLCLSHVAEGVIKYPGAAPAGRRIYVKTSLNGDEPVDIREYKMQNPKFPQQPTCDQFFTEEQFESYRKLGYHSLG</sequence>
<evidence type="ECO:0000313" key="2">
    <source>
        <dbReference type="Proteomes" id="UP000634134"/>
    </source>
</evidence>
<name>A0ABR9WE49_9BACT</name>
<keyword evidence="2" id="KW-1185">Reference proteome</keyword>
<accession>A0ABR9WE49</accession>
<comment type="caution">
    <text evidence="1">The sequence shown here is derived from an EMBL/GenBank/DDBJ whole genome shotgun (WGS) entry which is preliminary data.</text>
</comment>
<reference evidence="2" key="1">
    <citation type="submission" date="2023-07" db="EMBL/GenBank/DDBJ databases">
        <title>Dyadobacter sp. nov 'subterranea' isolated from contaminted grondwater.</title>
        <authorList>
            <person name="Szabo I."/>
            <person name="Al-Omari J."/>
            <person name="Szerdahelyi S.G."/>
            <person name="Rado J."/>
        </authorList>
    </citation>
    <scope>NUCLEOTIDE SEQUENCE [LARGE SCALE GENOMIC DNA]</scope>
    <source>
        <strain evidence="2">UP-52</strain>
    </source>
</reference>
<proteinExistence type="predicted"/>
<dbReference type="Proteomes" id="UP000634134">
    <property type="component" value="Unassembled WGS sequence"/>
</dbReference>
<gene>
    <name evidence="1" type="ORF">IEE83_17990</name>
</gene>
<evidence type="ECO:0000313" key="1">
    <source>
        <dbReference type="EMBL" id="MBE9463777.1"/>
    </source>
</evidence>
<organism evidence="1 2">
    <name type="scientific">Dyadobacter subterraneus</name>
    <dbReference type="NCBI Taxonomy" id="2773304"/>
    <lineage>
        <taxon>Bacteria</taxon>
        <taxon>Pseudomonadati</taxon>
        <taxon>Bacteroidota</taxon>
        <taxon>Cytophagia</taxon>
        <taxon>Cytophagales</taxon>
        <taxon>Spirosomataceae</taxon>
        <taxon>Dyadobacter</taxon>
    </lineage>
</organism>
<dbReference type="RefSeq" id="WP_194121887.1">
    <property type="nucleotide sequence ID" value="NZ_JACYGY010000001.1"/>
</dbReference>
<protein>
    <submittedName>
        <fullName evidence="1">Uncharacterized protein</fullName>
    </submittedName>
</protein>